<keyword evidence="3 6" id="KW-0547">Nucleotide-binding</keyword>
<dbReference type="Gene3D" id="3.30.1280.10">
    <property type="entry name" value="Phosphoribosylformylglycinamidine synthase subunit PurS"/>
    <property type="match status" value="1"/>
</dbReference>
<dbReference type="GO" id="GO:0004642">
    <property type="term" value="F:phosphoribosylformylglycinamidine synthase activity"/>
    <property type="evidence" value="ECO:0007669"/>
    <property type="project" value="UniProtKB-UniRule"/>
</dbReference>
<comment type="subcellular location">
    <subcellularLocation>
        <location evidence="6">Cytoplasm</location>
    </subcellularLocation>
</comment>
<sequence length="80" mass="9202">MQAEIKIRLKNGISDPEGDNIKKALLLLGFDNVIRVKTLKSYIIEIDCEKKDDAIEEIKDICDKLLANPVIHDYYIEIIE</sequence>
<keyword evidence="4 6" id="KW-0658">Purine biosynthesis</keyword>
<evidence type="ECO:0000256" key="2">
    <source>
        <dbReference type="ARBA" id="ARBA00022598"/>
    </source>
</evidence>
<keyword evidence="5 6" id="KW-0067">ATP-binding</keyword>
<dbReference type="AlphaFoldDB" id="A0A520KQZ1"/>
<gene>
    <name evidence="6 7" type="primary">purS</name>
    <name evidence="7" type="ORF">EF806_05340</name>
</gene>
<dbReference type="PANTHER" id="PTHR34696:SF1">
    <property type="entry name" value="PHOSPHORIBOSYLFORMYLGLYCINAMIDINE SYNTHASE SUBUNIT PURS"/>
    <property type="match status" value="1"/>
</dbReference>
<evidence type="ECO:0000313" key="8">
    <source>
        <dbReference type="Proteomes" id="UP000317158"/>
    </source>
</evidence>
<dbReference type="EC" id="6.3.5.3" evidence="6"/>
<name>A0A520KQZ1_METT2</name>
<comment type="pathway">
    <text evidence="6">Purine metabolism; IMP biosynthesis via de novo pathway; 5-amino-1-(5-phospho-D-ribosyl)imidazole from N(2)-formyl-N(1)-(5-phospho-D-ribosyl)glycinamide: step 1/2.</text>
</comment>
<reference evidence="7 8" key="1">
    <citation type="journal article" date="2019" name="Nat. Microbiol.">
        <title>Wide diversity of methane and short-chain alkane metabolisms in uncultured archaea.</title>
        <authorList>
            <person name="Borrel G."/>
            <person name="Adam P.S."/>
            <person name="McKay L.J."/>
            <person name="Chen L.X."/>
            <person name="Sierra-Garcia I.N."/>
            <person name="Sieber C.M."/>
            <person name="Letourneur Q."/>
            <person name="Ghozlane A."/>
            <person name="Andersen G.L."/>
            <person name="Li W.J."/>
            <person name="Hallam S.J."/>
            <person name="Muyzer G."/>
            <person name="de Oliveira V.M."/>
            <person name="Inskeep W.P."/>
            <person name="Banfield J.F."/>
            <person name="Gribaldo S."/>
        </authorList>
    </citation>
    <scope>NUCLEOTIDE SEQUENCE [LARGE SCALE GENOMIC DNA]</scope>
    <source>
        <strain evidence="7">NM1a</strain>
    </source>
</reference>
<evidence type="ECO:0000256" key="6">
    <source>
        <dbReference type="HAMAP-Rule" id="MF_01926"/>
    </source>
</evidence>
<protein>
    <recommendedName>
        <fullName evidence="6">Phosphoribosylformylglycinamidine synthase subunit PurS</fullName>
        <shortName evidence="6">FGAM synthase</shortName>
        <ecNumber evidence="6">6.3.5.3</ecNumber>
    </recommendedName>
    <alternativeName>
        <fullName evidence="6">Formylglycinamide ribonucleotide amidotransferase subunit III</fullName>
        <shortName evidence="6">FGAR amidotransferase III</shortName>
        <shortName evidence="6">FGAR-AT III</shortName>
    </alternativeName>
    <alternativeName>
        <fullName evidence="6">Phosphoribosylformylglycinamidine synthase subunit III</fullName>
    </alternativeName>
</protein>
<dbReference type="NCBIfam" id="TIGR00302">
    <property type="entry name" value="phosphoribosylformylglycinamidine synthase subunit PurS"/>
    <property type="match status" value="1"/>
</dbReference>
<comment type="caution">
    <text evidence="7">The sequence shown here is derived from an EMBL/GenBank/DDBJ whole genome shotgun (WGS) entry which is preliminary data.</text>
</comment>
<dbReference type="GO" id="GO:0005737">
    <property type="term" value="C:cytoplasm"/>
    <property type="evidence" value="ECO:0007669"/>
    <property type="project" value="UniProtKB-SubCell"/>
</dbReference>
<dbReference type="SUPFAM" id="SSF82697">
    <property type="entry name" value="PurS-like"/>
    <property type="match status" value="1"/>
</dbReference>
<dbReference type="UniPathway" id="UPA00074">
    <property type="reaction ID" value="UER00128"/>
</dbReference>
<evidence type="ECO:0000256" key="5">
    <source>
        <dbReference type="ARBA" id="ARBA00022840"/>
    </source>
</evidence>
<comment type="subunit">
    <text evidence="6">Part of the FGAM synthase complex composed of 1 PurL, 1 PurQ and 2 PurS subunits.</text>
</comment>
<dbReference type="InterPro" id="IPR036604">
    <property type="entry name" value="PurS-like_sf"/>
</dbReference>
<evidence type="ECO:0000256" key="4">
    <source>
        <dbReference type="ARBA" id="ARBA00022755"/>
    </source>
</evidence>
<dbReference type="GO" id="GO:0005524">
    <property type="term" value="F:ATP binding"/>
    <property type="evidence" value="ECO:0007669"/>
    <property type="project" value="UniProtKB-UniRule"/>
</dbReference>
<dbReference type="InterPro" id="IPR003850">
    <property type="entry name" value="PurS"/>
</dbReference>
<evidence type="ECO:0000256" key="3">
    <source>
        <dbReference type="ARBA" id="ARBA00022741"/>
    </source>
</evidence>
<dbReference type="GO" id="GO:0006189">
    <property type="term" value="P:'de novo' IMP biosynthetic process"/>
    <property type="evidence" value="ECO:0007669"/>
    <property type="project" value="UniProtKB-UniRule"/>
</dbReference>
<keyword evidence="1 6" id="KW-0963">Cytoplasm</keyword>
<dbReference type="Pfam" id="PF02700">
    <property type="entry name" value="PurS"/>
    <property type="match status" value="1"/>
</dbReference>
<dbReference type="HAMAP" id="MF_01926">
    <property type="entry name" value="PurS"/>
    <property type="match status" value="1"/>
</dbReference>
<comment type="catalytic activity">
    <reaction evidence="6">
        <text>N(2)-formyl-N(1)-(5-phospho-beta-D-ribosyl)glycinamide + L-glutamine + ATP + H2O = 2-formamido-N(1)-(5-O-phospho-beta-D-ribosyl)acetamidine + L-glutamate + ADP + phosphate + H(+)</text>
        <dbReference type="Rhea" id="RHEA:17129"/>
        <dbReference type="ChEBI" id="CHEBI:15377"/>
        <dbReference type="ChEBI" id="CHEBI:15378"/>
        <dbReference type="ChEBI" id="CHEBI:29985"/>
        <dbReference type="ChEBI" id="CHEBI:30616"/>
        <dbReference type="ChEBI" id="CHEBI:43474"/>
        <dbReference type="ChEBI" id="CHEBI:58359"/>
        <dbReference type="ChEBI" id="CHEBI:147286"/>
        <dbReference type="ChEBI" id="CHEBI:147287"/>
        <dbReference type="ChEBI" id="CHEBI:456216"/>
        <dbReference type="EC" id="6.3.5.3"/>
    </reaction>
</comment>
<comment type="similarity">
    <text evidence="6">Belongs to the PurS family.</text>
</comment>
<dbReference type="Proteomes" id="UP000317158">
    <property type="component" value="Unassembled WGS sequence"/>
</dbReference>
<organism evidence="7 8">
    <name type="scientific">Methanoliparum thermophilum</name>
    <dbReference type="NCBI Taxonomy" id="2491083"/>
    <lineage>
        <taxon>Archaea</taxon>
        <taxon>Methanobacteriati</taxon>
        <taxon>Methanobacteriota</taxon>
        <taxon>Candidatus Methanoliparia</taxon>
        <taxon>Candidatus Methanoliparales</taxon>
        <taxon>Candidatus Methanoliparaceae</taxon>
        <taxon>Candidatus Methanoliparum</taxon>
    </lineage>
</organism>
<accession>A0A520KQZ1</accession>
<evidence type="ECO:0000256" key="1">
    <source>
        <dbReference type="ARBA" id="ARBA00022490"/>
    </source>
</evidence>
<evidence type="ECO:0000313" key="7">
    <source>
        <dbReference type="EMBL" id="RZN64045.1"/>
    </source>
</evidence>
<comment type="function">
    <text evidence="6">Part of the phosphoribosylformylglycinamidine synthase complex involved in the purines biosynthetic pathway. Catalyzes the ATP-dependent conversion of formylglycinamide ribonucleotide (FGAR) and glutamine to yield formylglycinamidine ribonucleotide (FGAM) and glutamate. The FGAM synthase complex is composed of three subunits. PurQ produces an ammonia molecule by converting glutamine to glutamate. PurL transfers the ammonia molecule to FGAR to form FGAM in an ATP-dependent manner. PurS interacts with PurQ and PurL and is thought to assist in the transfer of the ammonia molecule from PurQ to PurL.</text>
</comment>
<proteinExistence type="inferred from homology"/>
<dbReference type="EMBL" id="RXIF01000010">
    <property type="protein sequence ID" value="RZN64045.1"/>
    <property type="molecule type" value="Genomic_DNA"/>
</dbReference>
<dbReference type="PANTHER" id="PTHR34696">
    <property type="entry name" value="PHOSPHORIBOSYLFORMYLGLYCINAMIDINE SYNTHASE SUBUNIT PURS"/>
    <property type="match status" value="1"/>
</dbReference>
<dbReference type="NCBIfam" id="NF004630">
    <property type="entry name" value="PRK05974.1"/>
    <property type="match status" value="1"/>
</dbReference>
<keyword evidence="2 6" id="KW-0436">Ligase</keyword>